<evidence type="ECO:0000259" key="2">
    <source>
        <dbReference type="PROSITE" id="PS50020"/>
    </source>
</evidence>
<gene>
    <name evidence="4" type="ORF">FCC1311_079432</name>
</gene>
<evidence type="ECO:0000313" key="5">
    <source>
        <dbReference type="Proteomes" id="UP000241890"/>
    </source>
</evidence>
<dbReference type="GO" id="GO:0051666">
    <property type="term" value="P:actin cortical patch localization"/>
    <property type="evidence" value="ECO:0007669"/>
    <property type="project" value="TreeGrafter"/>
</dbReference>
<dbReference type="PROSITE" id="PS01159">
    <property type="entry name" value="WW_DOMAIN_1"/>
    <property type="match status" value="1"/>
</dbReference>
<evidence type="ECO:0000256" key="1">
    <source>
        <dbReference type="SAM" id="MobiDB-lite"/>
    </source>
</evidence>
<proteinExistence type="predicted"/>
<feature type="domain" description="UDENN" evidence="3">
    <location>
        <begin position="11"/>
        <end position="555"/>
    </location>
</feature>
<feature type="compositionally biased region" description="Basic and acidic residues" evidence="1">
    <location>
        <begin position="694"/>
        <end position="707"/>
    </location>
</feature>
<accession>A0A2R5GPL4</accession>
<feature type="compositionally biased region" description="Acidic residues" evidence="1">
    <location>
        <begin position="751"/>
        <end position="764"/>
    </location>
</feature>
<dbReference type="GO" id="GO:0005886">
    <property type="term" value="C:plasma membrane"/>
    <property type="evidence" value="ECO:0007669"/>
    <property type="project" value="TreeGrafter"/>
</dbReference>
<organism evidence="4 5">
    <name type="scientific">Hondaea fermentalgiana</name>
    <dbReference type="NCBI Taxonomy" id="2315210"/>
    <lineage>
        <taxon>Eukaryota</taxon>
        <taxon>Sar</taxon>
        <taxon>Stramenopiles</taxon>
        <taxon>Bigyra</taxon>
        <taxon>Labyrinthulomycetes</taxon>
        <taxon>Thraustochytrida</taxon>
        <taxon>Thraustochytriidae</taxon>
        <taxon>Hondaea</taxon>
    </lineage>
</organism>
<comment type="caution">
    <text evidence="4">The sequence shown here is derived from an EMBL/GenBank/DDBJ whole genome shotgun (WGS) entry which is preliminary data.</text>
</comment>
<sequence>MPKRLIHSVASKFKVAEFDELKGNTLSYVYPENPSPVIKSHQREDIAELCLPDGGHKRSSDCIYILLTAERNVPLYGFAYFRNRESAAEKRGAKQLAILVISTSPYFDRFKPFLSVAVEEYLDHHQSKAIVHQLYGALEKSYRRTRRLAVSRHKSYDSLDLVLQSSDDDIEGTQDESDSRPPAPMIAKQKARPASARLALRGRPSSYDPKSTFGAARDAEPTNFMTHSSVSVQDSNGSEAAGSGSDNDMGGSSGGDDDAREDAHSETGSQAAAPVDDLVNRNSVCYAKLKSDTQGRGVQNHLGLLSSSCTYTMHLWGRMFVMQPLSRLQSNEFGGVSLKEVVLKFRVQTMALWSALVGLRRVLVCGPESQASTVGGLVLATPLLLGPLGALIIPNLVPYATLANVDPLTKHSSYVCGTTNGLFATKEDWYDLVIDPNDGKLVMSSTSPMDRNLLKVQGGDLAFITRILDGIENGKREEDWVRFEFSTFTQDFLDSVREVELERQTRKLKEEGASTASSASLSPVHGHSASDASSLATMGLLDGIADVEGSRSRLRSVSMWRQKTKTSFLKRKGPRSASEKLAKTFAGSPLWLRYRWIQLNPESYTSSRKHLSRVHVVTVLADPLHAAKLEPKPSVALENQNVLQKREIQDDEDEERQAELPLLKPETKWPSQLEDEEEEGNGGDDDVDSNVDEDTGHETSENPQERQQKRKSRLQQARTAPMVPLRRSPSSQDQAYRSWSANRRSLNSEEYGSDDEDEVDDEDPSGASKWVLLKGRWQRVTVLMQEDIALKVFRKSDWVEAFTEGGERFWHNLKSGESTWEQPPRTVSTIVA</sequence>
<dbReference type="CDD" id="cd00201">
    <property type="entry name" value="WW"/>
    <property type="match status" value="1"/>
</dbReference>
<name>A0A2R5GPL4_9STRA</name>
<dbReference type="Proteomes" id="UP000241890">
    <property type="component" value="Unassembled WGS sequence"/>
</dbReference>
<feature type="compositionally biased region" description="Low complexity" evidence="1">
    <location>
        <begin position="240"/>
        <end position="250"/>
    </location>
</feature>
<dbReference type="SMART" id="SM00456">
    <property type="entry name" value="WW"/>
    <property type="match status" value="1"/>
</dbReference>
<dbReference type="PANTHER" id="PTHR28245:SF1">
    <property type="entry name" value="ARF3-INTERACTING PROTEIN 1"/>
    <property type="match status" value="1"/>
</dbReference>
<dbReference type="PANTHER" id="PTHR28245">
    <property type="entry name" value="ARF3-INTERACTING PROTEIN 1"/>
    <property type="match status" value="1"/>
</dbReference>
<dbReference type="InterPro" id="IPR037516">
    <property type="entry name" value="Tripartite_DENN"/>
</dbReference>
<dbReference type="InterPro" id="IPR001202">
    <property type="entry name" value="WW_dom"/>
</dbReference>
<feature type="compositionally biased region" description="Acidic residues" evidence="1">
    <location>
        <begin position="673"/>
        <end position="693"/>
    </location>
</feature>
<evidence type="ECO:0000313" key="4">
    <source>
        <dbReference type="EMBL" id="GBG31718.1"/>
    </source>
</evidence>
<feature type="region of interest" description="Disordered" evidence="1">
    <location>
        <begin position="645"/>
        <end position="766"/>
    </location>
</feature>
<dbReference type="PROSITE" id="PS50211">
    <property type="entry name" value="DENN"/>
    <property type="match status" value="1"/>
</dbReference>
<dbReference type="EMBL" id="BEYU01000104">
    <property type="protein sequence ID" value="GBG31718.1"/>
    <property type="molecule type" value="Genomic_DNA"/>
</dbReference>
<keyword evidence="5" id="KW-1185">Reference proteome</keyword>
<feature type="compositionally biased region" description="Acidic residues" evidence="1">
    <location>
        <begin position="166"/>
        <end position="176"/>
    </location>
</feature>
<dbReference type="Pfam" id="PF09794">
    <property type="entry name" value="Avl9"/>
    <property type="match status" value="1"/>
</dbReference>
<protein>
    <submittedName>
        <fullName evidence="4">Protein DENND6-like</fullName>
    </submittedName>
</protein>
<dbReference type="InterPro" id="IPR018307">
    <property type="entry name" value="ABL9/DENND6_dom"/>
</dbReference>
<dbReference type="OrthoDB" id="66409at2759"/>
<dbReference type="PROSITE" id="PS50020">
    <property type="entry name" value="WW_DOMAIN_2"/>
    <property type="match status" value="1"/>
</dbReference>
<dbReference type="AlphaFoldDB" id="A0A2R5GPL4"/>
<dbReference type="InterPro" id="IPR036020">
    <property type="entry name" value="WW_dom_sf"/>
</dbReference>
<dbReference type="Pfam" id="PF08616">
    <property type="entry name" value="SPA"/>
    <property type="match status" value="1"/>
</dbReference>
<feature type="compositionally biased region" description="Polar residues" evidence="1">
    <location>
        <begin position="728"/>
        <end position="745"/>
    </location>
</feature>
<reference evidence="4 5" key="1">
    <citation type="submission" date="2017-12" db="EMBL/GenBank/DDBJ databases">
        <title>Sequencing, de novo assembly and annotation of complete genome of a new Thraustochytrid species, strain FCC1311.</title>
        <authorList>
            <person name="Sedici K."/>
            <person name="Godart F."/>
            <person name="Aiese Cigliano R."/>
            <person name="Sanseverino W."/>
            <person name="Barakat M."/>
            <person name="Ortet P."/>
            <person name="Marechal E."/>
            <person name="Cagnac O."/>
            <person name="Amato A."/>
        </authorList>
    </citation>
    <scope>NUCLEOTIDE SEQUENCE [LARGE SCALE GENOMIC DNA]</scope>
</reference>
<feature type="compositionally biased region" description="Polar residues" evidence="1">
    <location>
        <begin position="223"/>
        <end position="238"/>
    </location>
</feature>
<dbReference type="Gene3D" id="2.20.70.10">
    <property type="match status" value="1"/>
</dbReference>
<dbReference type="SUPFAM" id="SSF51045">
    <property type="entry name" value="WW domain"/>
    <property type="match status" value="1"/>
</dbReference>
<dbReference type="InParanoid" id="A0A2R5GPL4"/>
<feature type="region of interest" description="Disordered" evidence="1">
    <location>
        <begin position="507"/>
        <end position="530"/>
    </location>
</feature>
<dbReference type="InterPro" id="IPR052809">
    <property type="entry name" value="Actin_polarity_regulatory"/>
</dbReference>
<feature type="region of interest" description="Disordered" evidence="1">
    <location>
        <begin position="165"/>
        <end position="274"/>
    </location>
</feature>
<feature type="domain" description="WW" evidence="2">
    <location>
        <begin position="796"/>
        <end position="825"/>
    </location>
</feature>
<evidence type="ECO:0000259" key="3">
    <source>
        <dbReference type="PROSITE" id="PS50211"/>
    </source>
</evidence>